<evidence type="ECO:0000256" key="5">
    <source>
        <dbReference type="SAM" id="Phobius"/>
    </source>
</evidence>
<accession>A0A6J7HEL7</accession>
<comment type="subcellular location">
    <subcellularLocation>
        <location evidence="1">Membrane</location>
        <topology evidence="1">Multi-pass membrane protein</topology>
    </subcellularLocation>
</comment>
<keyword evidence="3 5" id="KW-1133">Transmembrane helix</keyword>
<evidence type="ECO:0000256" key="1">
    <source>
        <dbReference type="ARBA" id="ARBA00004141"/>
    </source>
</evidence>
<feature type="transmembrane region" description="Helical" evidence="5">
    <location>
        <begin position="174"/>
        <end position="192"/>
    </location>
</feature>
<dbReference type="InterPro" id="IPR007016">
    <property type="entry name" value="O-antigen_ligase-rel_domated"/>
</dbReference>
<feature type="transmembrane region" description="Helical" evidence="5">
    <location>
        <begin position="101"/>
        <end position="120"/>
    </location>
</feature>
<feature type="transmembrane region" description="Helical" evidence="5">
    <location>
        <begin position="199"/>
        <end position="217"/>
    </location>
</feature>
<feature type="transmembrane region" description="Helical" evidence="5">
    <location>
        <begin position="39"/>
        <end position="58"/>
    </location>
</feature>
<reference evidence="7" key="1">
    <citation type="submission" date="2020-05" db="EMBL/GenBank/DDBJ databases">
        <authorList>
            <person name="Chiriac C."/>
            <person name="Salcher M."/>
            <person name="Ghai R."/>
            <person name="Kavagutti S V."/>
        </authorList>
    </citation>
    <scope>NUCLEOTIDE SEQUENCE</scope>
</reference>
<keyword evidence="4 5" id="KW-0472">Membrane</keyword>
<feature type="transmembrane region" description="Helical" evidence="5">
    <location>
        <begin position="12"/>
        <end position="33"/>
    </location>
</feature>
<feature type="transmembrane region" description="Helical" evidence="5">
    <location>
        <begin position="251"/>
        <end position="268"/>
    </location>
</feature>
<keyword evidence="2 5" id="KW-0812">Transmembrane</keyword>
<feature type="transmembrane region" description="Helical" evidence="5">
    <location>
        <begin position="442"/>
        <end position="462"/>
    </location>
</feature>
<gene>
    <name evidence="7" type="ORF">UFOPK3614_00533</name>
</gene>
<dbReference type="EMBL" id="CAFBMS010000021">
    <property type="protein sequence ID" value="CAB4914955.1"/>
    <property type="molecule type" value="Genomic_DNA"/>
</dbReference>
<feature type="transmembrane region" description="Helical" evidence="5">
    <location>
        <begin position="401"/>
        <end position="418"/>
    </location>
</feature>
<feature type="transmembrane region" description="Helical" evidence="5">
    <location>
        <begin position="377"/>
        <end position="395"/>
    </location>
</feature>
<feature type="transmembrane region" description="Helical" evidence="5">
    <location>
        <begin position="132"/>
        <end position="154"/>
    </location>
</feature>
<evidence type="ECO:0000313" key="7">
    <source>
        <dbReference type="EMBL" id="CAB4914955.1"/>
    </source>
</evidence>
<protein>
    <submittedName>
        <fullName evidence="7">Unannotated protein</fullName>
    </submittedName>
</protein>
<dbReference type="PANTHER" id="PTHR37422:SF13">
    <property type="entry name" value="LIPOPOLYSACCHARIDE BIOSYNTHESIS PROTEIN PA4999-RELATED"/>
    <property type="match status" value="1"/>
</dbReference>
<dbReference type="AlphaFoldDB" id="A0A6J7HEL7"/>
<evidence type="ECO:0000256" key="2">
    <source>
        <dbReference type="ARBA" id="ARBA00022692"/>
    </source>
</evidence>
<proteinExistence type="predicted"/>
<evidence type="ECO:0000259" key="6">
    <source>
        <dbReference type="Pfam" id="PF04932"/>
    </source>
</evidence>
<organism evidence="7">
    <name type="scientific">freshwater metagenome</name>
    <dbReference type="NCBI Taxonomy" id="449393"/>
    <lineage>
        <taxon>unclassified sequences</taxon>
        <taxon>metagenomes</taxon>
        <taxon>ecological metagenomes</taxon>
    </lineage>
</organism>
<feature type="domain" description="O-antigen ligase-related" evidence="6">
    <location>
        <begin position="207"/>
        <end position="354"/>
    </location>
</feature>
<dbReference type="GO" id="GO:0016020">
    <property type="term" value="C:membrane"/>
    <property type="evidence" value="ECO:0007669"/>
    <property type="project" value="UniProtKB-SubCell"/>
</dbReference>
<feature type="transmembrane region" description="Helical" evidence="5">
    <location>
        <begin position="223"/>
        <end position="239"/>
    </location>
</feature>
<dbReference type="Pfam" id="PF04932">
    <property type="entry name" value="Wzy_C"/>
    <property type="match status" value="1"/>
</dbReference>
<sequence>MYHYNVSLIEKRVNPILSWGVAIVTLIITPWTSYDSVNIPRLLALLVMGSVVFLAAFPELTTMHKSSFRTTFVLSSFFVLQTILVLIFAPGNKLEQVFGVQGRQTGFLAYLALVMIFLVAAKVSSVDLFQQILRVLIITGTLSIIYGFIQYAGADPVPWKNPFSPVIGFFGNPNFQSAFMGFSAASLSAFILSKSTRILWRILSGIYVISALAVITASDSQQGFLVFGFGLSLAILILFFQTQNLRKFRHLIALGVVVGFLSTMLDILQKSPWQSILYKDSVSYRGDYWRAGWKMTLEHPFVGVGLDSFRDFYYRSRDLVSTTRPAGKNYTDSAHNILLDVSANGGIPFLVLYFALLILTVLSAVRVLKRTQSFEPFFIAILVAWVGYTAQSLISINQLGLAIWGWVTSGLIIGYEVNTRETTSSQVKPQPRMGKARKNGNFSIRVAFGLVLGLTLGLPTYLADADFRSAIKSRNGNKIIATSQKWPQDVIRMNYISGLFLQNKLPDQAIAVSRDAVKQFPNNYNAWQILNSIPNSTENEKAKALEMMLKLNPLYTKFK</sequence>
<dbReference type="InterPro" id="IPR051533">
    <property type="entry name" value="WaaL-like"/>
</dbReference>
<feature type="transmembrane region" description="Helical" evidence="5">
    <location>
        <begin position="346"/>
        <end position="365"/>
    </location>
</feature>
<evidence type="ECO:0000256" key="4">
    <source>
        <dbReference type="ARBA" id="ARBA00023136"/>
    </source>
</evidence>
<name>A0A6J7HEL7_9ZZZZ</name>
<dbReference type="PANTHER" id="PTHR37422">
    <property type="entry name" value="TEICHURONIC ACID BIOSYNTHESIS PROTEIN TUAE"/>
    <property type="match status" value="1"/>
</dbReference>
<evidence type="ECO:0000256" key="3">
    <source>
        <dbReference type="ARBA" id="ARBA00022989"/>
    </source>
</evidence>
<feature type="transmembrane region" description="Helical" evidence="5">
    <location>
        <begin position="70"/>
        <end position="89"/>
    </location>
</feature>